<feature type="transmembrane region" description="Helical" evidence="2">
    <location>
        <begin position="277"/>
        <end position="299"/>
    </location>
</feature>
<gene>
    <name evidence="4" type="primary">LOC111291400</name>
</gene>
<name>A0A6P5YE89_DURZI</name>
<feature type="transmembrane region" description="Helical" evidence="2">
    <location>
        <begin position="356"/>
        <end position="382"/>
    </location>
</feature>
<proteinExistence type="predicted"/>
<feature type="transmembrane region" description="Helical" evidence="2">
    <location>
        <begin position="153"/>
        <end position="175"/>
    </location>
</feature>
<evidence type="ECO:0000256" key="1">
    <source>
        <dbReference type="SAM" id="MobiDB-lite"/>
    </source>
</evidence>
<sequence>MGLGCNVDGVLNEAKFSEPLPWIGIYIAAASLACAIAMAADAIHGFRHWKLWFPCRFFTINATSLTIVTVAIKLSVDLNTPMPRGQDQLAKLSSTALICTVMGNSKPSLGTMENNEIFTNIIALGILVITVIVNICIQLGTGVIYVFWMEHAIIMFLMLVLLVVLSFSSLTVPTIKHYLELKYKKKYEMTQKECLKSNETDKTVEEKLKEALMKYWMMAHTSSPQFVIGRSVTCTASGALCLLSAATLAEAMLRFYLMPRSFEFCKGESDYKWSIKLVLLTQTVAVGVGTIAPAMRWFLAINFRCPTRGREKGCRRDYKLERYWIKRLVEMKQCPLNIPIQSRRCRRIAHDAKIKFLNLCIGIQAGIVFMSKVIRLISIYFMSVILFCYDHCKDYLMKFTPENSTTNDSGSESLHSSKLDLGRYVLHLEGEDSLVDVMMKENRDATDYWTQKAKKTQPKHLIKLLELSRPSEGFKGLTEFDSFKVPSLDTEEAPNCWALPVVTLTSIAIALPNINSCSIKHLMAGVNEGLMYVRHVEDMQGNLINVRNAAEVVWLGVELYHRWLDVDLRKLSLQGKSPKEILEVLSDSAKNIFMEFKKSNVNLCLIDSPLKWPMKVLAANSMYRISQSILLDYESRKYEMNERLFEAITVMISDILAACLTNLQRFISVKCSTSSIEEREESVRFAAYVLGKTEKILKLLHKKSLPGLNPDQMALMDEWRSLHRLNSSEGDTPSSPESESASRNPSEVYLTID</sequence>
<keyword evidence="3" id="KW-1185">Reference proteome</keyword>
<feature type="region of interest" description="Disordered" evidence="1">
    <location>
        <begin position="725"/>
        <end position="753"/>
    </location>
</feature>
<reference evidence="4" key="1">
    <citation type="submission" date="2025-08" db="UniProtKB">
        <authorList>
            <consortium name="RefSeq"/>
        </authorList>
    </citation>
    <scope>IDENTIFICATION</scope>
    <source>
        <tissue evidence="4">Fruit stalk</tissue>
    </source>
</reference>
<evidence type="ECO:0000313" key="3">
    <source>
        <dbReference type="Proteomes" id="UP000515121"/>
    </source>
</evidence>
<dbReference type="GeneID" id="111291400"/>
<feature type="transmembrane region" description="Helical" evidence="2">
    <location>
        <begin position="232"/>
        <end position="257"/>
    </location>
</feature>
<dbReference type="PANTHER" id="PTHR35307:SF3">
    <property type="entry name" value="DUF4220 DOMAIN-CONTAINING PROTEIN"/>
    <property type="match status" value="1"/>
</dbReference>
<keyword evidence="2" id="KW-0472">Membrane</keyword>
<dbReference type="AlphaFoldDB" id="A0A6P5YE89"/>
<dbReference type="OrthoDB" id="1915303at2759"/>
<accession>A0A6P5YE89</accession>
<feature type="transmembrane region" description="Helical" evidence="2">
    <location>
        <begin position="55"/>
        <end position="76"/>
    </location>
</feature>
<dbReference type="Proteomes" id="UP000515121">
    <property type="component" value="Unplaced"/>
</dbReference>
<dbReference type="KEGG" id="dzi:111291400"/>
<feature type="transmembrane region" description="Helical" evidence="2">
    <location>
        <begin position="20"/>
        <end position="43"/>
    </location>
</feature>
<evidence type="ECO:0000256" key="2">
    <source>
        <dbReference type="SAM" id="Phobius"/>
    </source>
</evidence>
<keyword evidence="2" id="KW-0812">Transmembrane</keyword>
<evidence type="ECO:0000313" key="4">
    <source>
        <dbReference type="RefSeq" id="XP_022738839.1"/>
    </source>
</evidence>
<dbReference type="PANTHER" id="PTHR35307">
    <property type="entry name" value="PROTEIN, PUTATIVE-RELATED"/>
    <property type="match status" value="1"/>
</dbReference>
<keyword evidence="2" id="KW-1133">Transmembrane helix</keyword>
<feature type="transmembrane region" description="Helical" evidence="2">
    <location>
        <begin position="117"/>
        <end position="147"/>
    </location>
</feature>
<protein>
    <submittedName>
        <fullName evidence="4">Uncharacterized protein LOC111291400</fullName>
    </submittedName>
</protein>
<organism evidence="3 4">
    <name type="scientific">Durio zibethinus</name>
    <name type="common">Durian</name>
    <dbReference type="NCBI Taxonomy" id="66656"/>
    <lineage>
        <taxon>Eukaryota</taxon>
        <taxon>Viridiplantae</taxon>
        <taxon>Streptophyta</taxon>
        <taxon>Embryophyta</taxon>
        <taxon>Tracheophyta</taxon>
        <taxon>Spermatophyta</taxon>
        <taxon>Magnoliopsida</taxon>
        <taxon>eudicotyledons</taxon>
        <taxon>Gunneridae</taxon>
        <taxon>Pentapetalae</taxon>
        <taxon>rosids</taxon>
        <taxon>malvids</taxon>
        <taxon>Malvales</taxon>
        <taxon>Malvaceae</taxon>
        <taxon>Helicteroideae</taxon>
        <taxon>Durio</taxon>
    </lineage>
</organism>
<dbReference type="RefSeq" id="XP_022738839.1">
    <property type="nucleotide sequence ID" value="XM_022883104.1"/>
</dbReference>
<feature type="compositionally biased region" description="Polar residues" evidence="1">
    <location>
        <begin position="725"/>
        <end position="745"/>
    </location>
</feature>